<dbReference type="RefSeq" id="WP_240826895.1">
    <property type="nucleotide sequence ID" value="NZ_JAKWBL010000001.1"/>
</dbReference>
<gene>
    <name evidence="1" type="ORF">MKP09_06150</name>
</gene>
<protein>
    <recommendedName>
        <fullName evidence="3">Lipocalin-like domain-containing protein</fullName>
    </recommendedName>
</protein>
<reference evidence="1 2" key="1">
    <citation type="submission" date="2022-02" db="EMBL/GenBank/DDBJ databases">
        <authorList>
            <person name="Min J."/>
        </authorList>
    </citation>
    <scope>NUCLEOTIDE SEQUENCE [LARGE SCALE GENOMIC DNA]</scope>
    <source>
        <strain evidence="1 2">GR10-1</strain>
    </source>
</reference>
<proteinExistence type="predicted"/>
<dbReference type="Proteomes" id="UP001202248">
    <property type="component" value="Unassembled WGS sequence"/>
</dbReference>
<accession>A0ABS9SH82</accession>
<evidence type="ECO:0008006" key="3">
    <source>
        <dbReference type="Google" id="ProtNLM"/>
    </source>
</evidence>
<dbReference type="EMBL" id="JAKWBL010000001">
    <property type="protein sequence ID" value="MCH5597514.1"/>
    <property type="molecule type" value="Genomic_DNA"/>
</dbReference>
<evidence type="ECO:0000313" key="2">
    <source>
        <dbReference type="Proteomes" id="UP001202248"/>
    </source>
</evidence>
<evidence type="ECO:0000313" key="1">
    <source>
        <dbReference type="EMBL" id="MCH5597514.1"/>
    </source>
</evidence>
<organism evidence="1 2">
    <name type="scientific">Niabella ginsengisoli</name>
    <dbReference type="NCBI Taxonomy" id="522298"/>
    <lineage>
        <taxon>Bacteria</taxon>
        <taxon>Pseudomonadati</taxon>
        <taxon>Bacteroidota</taxon>
        <taxon>Chitinophagia</taxon>
        <taxon>Chitinophagales</taxon>
        <taxon>Chitinophagaceae</taxon>
        <taxon>Niabella</taxon>
    </lineage>
</organism>
<comment type="caution">
    <text evidence="1">The sequence shown here is derived from an EMBL/GenBank/DDBJ whole genome shotgun (WGS) entry which is preliminary data.</text>
</comment>
<keyword evidence="2" id="KW-1185">Reference proteome</keyword>
<name>A0ABS9SH82_9BACT</name>
<sequence length="92" mass="10466">MIQGAQKTSTQKIKDEPTKITADMKVGNRKYHFAFYTSDSGPDLCIISNEKNEVLALQKENNKWIFLKAARSSVLKKELIAHATALYHLQEK</sequence>